<evidence type="ECO:0008006" key="2">
    <source>
        <dbReference type="Google" id="ProtNLM"/>
    </source>
</evidence>
<protein>
    <recommendedName>
        <fullName evidence="2">Methyltransferase small domain-containing protein</fullName>
    </recommendedName>
</protein>
<dbReference type="CDD" id="cd02440">
    <property type="entry name" value="AdoMet_MTases"/>
    <property type="match status" value="1"/>
</dbReference>
<evidence type="ECO:0000313" key="1">
    <source>
        <dbReference type="EMBL" id="CAD9203797.1"/>
    </source>
</evidence>
<dbReference type="EMBL" id="HBGG01011834">
    <property type="protein sequence ID" value="CAD9203797.1"/>
    <property type="molecule type" value="Transcribed_RNA"/>
</dbReference>
<sequence length="210" mass="23557">MKLKQLESMLQDVEPFEVPKIELEQYPTTAHLASHFLFEVENRFGELDGCSVLDLGCGTAMLSIGAVIMGAAHVVAIDVDEDALTVAQRNVSQWEDDMPIDFVRSDVRQVAGQGRLRAETVLMNPPFGTRRKGADVEFLEAAFQLSSNSIYSLHKTSTRSHIEKVARRLNAASADVIAQLRYDLPASYKFHKEKSKDIEVDIWRFEVNSD</sequence>
<accession>A0A7S1SMY4</accession>
<dbReference type="Gene3D" id="3.40.50.150">
    <property type="entry name" value="Vaccinia Virus protein VP39"/>
    <property type="match status" value="1"/>
</dbReference>
<dbReference type="SUPFAM" id="SSF53335">
    <property type="entry name" value="S-adenosyl-L-methionine-dependent methyltransferases"/>
    <property type="match status" value="1"/>
</dbReference>
<dbReference type="AlphaFoldDB" id="A0A7S1SMY4"/>
<dbReference type="Pfam" id="PF06325">
    <property type="entry name" value="PrmA"/>
    <property type="match status" value="1"/>
</dbReference>
<dbReference type="InterPro" id="IPR029063">
    <property type="entry name" value="SAM-dependent_MTases_sf"/>
</dbReference>
<dbReference type="InterPro" id="IPR051720">
    <property type="entry name" value="rRNA_MeTrfase/Polyamine_Synth"/>
</dbReference>
<reference evidence="1" key="1">
    <citation type="submission" date="2021-01" db="EMBL/GenBank/DDBJ databases">
        <authorList>
            <person name="Corre E."/>
            <person name="Pelletier E."/>
            <person name="Niang G."/>
            <person name="Scheremetjew M."/>
            <person name="Finn R."/>
            <person name="Kale V."/>
            <person name="Holt S."/>
            <person name="Cochrane G."/>
            <person name="Meng A."/>
            <person name="Brown T."/>
            <person name="Cohen L."/>
        </authorList>
    </citation>
    <scope>NUCLEOTIDE SEQUENCE</scope>
    <source>
        <strain evidence="1">PLY429</strain>
    </source>
</reference>
<dbReference type="GO" id="GO:0008988">
    <property type="term" value="F:rRNA (adenine-N6-)-methyltransferase activity"/>
    <property type="evidence" value="ECO:0007669"/>
    <property type="project" value="TreeGrafter"/>
</dbReference>
<gene>
    <name evidence="1" type="ORF">TCHU04912_LOCUS6032</name>
</gene>
<proteinExistence type="predicted"/>
<dbReference type="PANTHER" id="PTHR23290">
    <property type="entry name" value="RRNA N6-ADENOSINE-METHYLTRANSFERASE METTL5"/>
    <property type="match status" value="1"/>
</dbReference>
<dbReference type="PANTHER" id="PTHR23290:SF0">
    <property type="entry name" value="RRNA N6-ADENOSINE-METHYLTRANSFERASE METTL5"/>
    <property type="match status" value="1"/>
</dbReference>
<name>A0A7S1SMY4_9CHLO</name>
<organism evidence="1">
    <name type="scientific">Tetraselmis chuii</name>
    <dbReference type="NCBI Taxonomy" id="63592"/>
    <lineage>
        <taxon>Eukaryota</taxon>
        <taxon>Viridiplantae</taxon>
        <taxon>Chlorophyta</taxon>
        <taxon>core chlorophytes</taxon>
        <taxon>Chlorodendrophyceae</taxon>
        <taxon>Chlorodendrales</taxon>
        <taxon>Chlorodendraceae</taxon>
        <taxon>Tetraselmis</taxon>
    </lineage>
</organism>